<gene>
    <name evidence="7" type="ORF">CYNAS_LOCUS2190</name>
</gene>
<dbReference type="InterPro" id="IPR019430">
    <property type="entry name" value="7TM_GPCR_serpentine_rcpt_Srx"/>
</dbReference>
<evidence type="ECO:0000313" key="8">
    <source>
        <dbReference type="Proteomes" id="UP001176961"/>
    </source>
</evidence>
<dbReference type="SUPFAM" id="SSF81321">
    <property type="entry name" value="Family A G protein-coupled receptor-like"/>
    <property type="match status" value="1"/>
</dbReference>
<proteinExistence type="predicted"/>
<keyword evidence="8" id="KW-1185">Reference proteome</keyword>
<dbReference type="AlphaFoldDB" id="A0AA36DQE8"/>
<keyword evidence="2 5" id="KW-0812">Transmembrane</keyword>
<dbReference type="PROSITE" id="PS50262">
    <property type="entry name" value="G_PROTEIN_RECEP_F1_2"/>
    <property type="match status" value="1"/>
</dbReference>
<keyword evidence="3 5" id="KW-1133">Transmembrane helix</keyword>
<comment type="caution">
    <text evidence="7">The sequence shown here is derived from an EMBL/GenBank/DDBJ whole genome shotgun (WGS) entry which is preliminary data.</text>
</comment>
<keyword evidence="4 5" id="KW-0472">Membrane</keyword>
<evidence type="ECO:0000256" key="4">
    <source>
        <dbReference type="ARBA" id="ARBA00023136"/>
    </source>
</evidence>
<reference evidence="7" key="1">
    <citation type="submission" date="2023-07" db="EMBL/GenBank/DDBJ databases">
        <authorList>
            <consortium name="CYATHOMIX"/>
        </authorList>
    </citation>
    <scope>NUCLEOTIDE SEQUENCE</scope>
    <source>
        <strain evidence="7">N/A</strain>
    </source>
</reference>
<accession>A0AA36DQE8</accession>
<dbReference type="Gene3D" id="1.20.1070.10">
    <property type="entry name" value="Rhodopsin 7-helix transmembrane proteins"/>
    <property type="match status" value="1"/>
</dbReference>
<dbReference type="EMBL" id="CATQJL010000001">
    <property type="protein sequence ID" value="CAJ0590207.1"/>
    <property type="molecule type" value="Genomic_DNA"/>
</dbReference>
<feature type="transmembrane region" description="Helical" evidence="5">
    <location>
        <begin position="120"/>
        <end position="139"/>
    </location>
</feature>
<sequence>MLRINFRNESLKRQSLFSSSTIAGKLIGGFMVAIWDVSVYSHLISSINRLIVLCFPIASRNLLSQRNTIIMIAIVWFLGFLHFIPYFKVHDCYIVFSSYNYLWSFAPTTCGFLLGKVLDFGTGVTVFGLILLFDIFTIYRIRKLLKVAKRKIHPSEVKFFLQSCLQFGVFVVKLTCFYFISGFFTDIRADHWEIFFTTSFVWEFTHCIDGLILIPFHYKDYLNARRGNYMGKSIASSMAQRSRMELSKATISHSPIG</sequence>
<evidence type="ECO:0000313" key="7">
    <source>
        <dbReference type="EMBL" id="CAJ0590207.1"/>
    </source>
</evidence>
<feature type="transmembrane region" description="Helical" evidence="5">
    <location>
        <begin position="16"/>
        <end position="34"/>
    </location>
</feature>
<dbReference type="PANTHER" id="PTHR23017:SF3">
    <property type="entry name" value="G-PROTEIN COUPLED RECEPTORS FAMILY 1 PROFILE DOMAIN-CONTAINING PROTEIN"/>
    <property type="match status" value="1"/>
</dbReference>
<dbReference type="Proteomes" id="UP001176961">
    <property type="component" value="Unassembled WGS sequence"/>
</dbReference>
<dbReference type="GO" id="GO:0016020">
    <property type="term" value="C:membrane"/>
    <property type="evidence" value="ECO:0007669"/>
    <property type="project" value="UniProtKB-SubCell"/>
</dbReference>
<evidence type="ECO:0000256" key="1">
    <source>
        <dbReference type="ARBA" id="ARBA00004370"/>
    </source>
</evidence>
<feature type="transmembrane region" description="Helical" evidence="5">
    <location>
        <begin position="200"/>
        <end position="218"/>
    </location>
</feature>
<organism evidence="7 8">
    <name type="scientific">Cylicocyclus nassatus</name>
    <name type="common">Nematode worm</name>
    <dbReference type="NCBI Taxonomy" id="53992"/>
    <lineage>
        <taxon>Eukaryota</taxon>
        <taxon>Metazoa</taxon>
        <taxon>Ecdysozoa</taxon>
        <taxon>Nematoda</taxon>
        <taxon>Chromadorea</taxon>
        <taxon>Rhabditida</taxon>
        <taxon>Rhabditina</taxon>
        <taxon>Rhabditomorpha</taxon>
        <taxon>Strongyloidea</taxon>
        <taxon>Strongylidae</taxon>
        <taxon>Cylicocyclus</taxon>
    </lineage>
</organism>
<evidence type="ECO:0000256" key="2">
    <source>
        <dbReference type="ARBA" id="ARBA00022692"/>
    </source>
</evidence>
<evidence type="ECO:0000259" key="6">
    <source>
        <dbReference type="PROSITE" id="PS50262"/>
    </source>
</evidence>
<name>A0AA36DQE8_CYLNA</name>
<evidence type="ECO:0000256" key="5">
    <source>
        <dbReference type="SAM" id="Phobius"/>
    </source>
</evidence>
<dbReference type="InterPro" id="IPR017452">
    <property type="entry name" value="GPCR_Rhodpsn_7TM"/>
</dbReference>
<evidence type="ECO:0000256" key="3">
    <source>
        <dbReference type="ARBA" id="ARBA00022989"/>
    </source>
</evidence>
<feature type="domain" description="G-protein coupled receptors family 1 profile" evidence="6">
    <location>
        <begin position="37"/>
        <end position="172"/>
    </location>
</feature>
<dbReference type="PANTHER" id="PTHR23017">
    <property type="entry name" value="SERPENTINE RECEPTOR, CLASS X"/>
    <property type="match status" value="1"/>
</dbReference>
<feature type="transmembrane region" description="Helical" evidence="5">
    <location>
        <begin position="159"/>
        <end position="180"/>
    </location>
</feature>
<feature type="transmembrane region" description="Helical" evidence="5">
    <location>
        <begin position="69"/>
        <end position="87"/>
    </location>
</feature>
<dbReference type="CDD" id="cd00637">
    <property type="entry name" value="7tm_classA_rhodopsin-like"/>
    <property type="match status" value="1"/>
</dbReference>
<dbReference type="Pfam" id="PF10328">
    <property type="entry name" value="7TM_GPCR_Srx"/>
    <property type="match status" value="1"/>
</dbReference>
<protein>
    <recommendedName>
        <fullName evidence="6">G-protein coupled receptors family 1 profile domain-containing protein</fullName>
    </recommendedName>
</protein>
<comment type="subcellular location">
    <subcellularLocation>
        <location evidence="1">Membrane</location>
    </subcellularLocation>
</comment>